<feature type="domain" description="BACK" evidence="2">
    <location>
        <begin position="283"/>
        <end position="346"/>
    </location>
</feature>
<organism evidence="3 4">
    <name type="scientific">Gonium pectorale</name>
    <name type="common">Green alga</name>
    <dbReference type="NCBI Taxonomy" id="33097"/>
    <lineage>
        <taxon>Eukaryota</taxon>
        <taxon>Viridiplantae</taxon>
        <taxon>Chlorophyta</taxon>
        <taxon>core chlorophytes</taxon>
        <taxon>Chlorophyceae</taxon>
        <taxon>CS clade</taxon>
        <taxon>Chlamydomonadales</taxon>
        <taxon>Volvocaceae</taxon>
        <taxon>Gonium</taxon>
    </lineage>
</organism>
<feature type="region of interest" description="Disordered" evidence="1">
    <location>
        <begin position="87"/>
        <end position="136"/>
    </location>
</feature>
<dbReference type="AlphaFoldDB" id="A0A150G8B3"/>
<name>A0A150G8B3_GONPE</name>
<feature type="compositionally biased region" description="Gly residues" evidence="1">
    <location>
        <begin position="216"/>
        <end position="227"/>
    </location>
</feature>
<sequence length="630" mass="66486">MPPLNPRVAAAQGGLFGSAEDADCSVLFVREAPPPAAAAGTKRARSQANEEEAEALAEPLLAHTFVLRYASGWFRAKLAYTRFSQLDGGRSSCGRAAQSGPAANEAPQQRQAPPDVAISGGGTGGDHKRPHDSDEGAVAPALPVLRVPLGGPEEVPSALAAIRFAYTGQVVAGSVRQALELYRQGQYLQMEGCGVACCDAIVGMLAAGPSSADSSSGGGGGGGGGGSPSSSWPAFQELYACRSLWPDPALEPAFTPVLSVARPRLVSHFGDALAALNTPELRQQLLALPAEGLEALLQSDDFGTDVEDSVLLLLAIWMEENGGRAGAEAVERLCRLVRLAQLSPDFAAVMLPALACARFAPQISGGGVSYLRGWFPISCTEAIYIVSVCTAAAASQQEGATVELLREAASRVYDMRSPRFSAKPRRLCPAAGRRSSSSQPLEWSISQEDLERGLKELQPRGSMQVPASLNSGLRAISARGFHWTPIIEYEHGAEAASVYLRCDLPAAYGLDAATLGGPLVAMARIAARLEVYQSQGRWSRGRRVGASVVHNAGQCVVGCQGSRWGRGTFTVPVSLKDPEEEVQLARSFHELRQVQSEDTGSGGSLPPCWYKYVQGGKFAGRLFILPFQES</sequence>
<dbReference type="EMBL" id="LSYV01000048">
    <property type="protein sequence ID" value="KXZ46087.1"/>
    <property type="molecule type" value="Genomic_DNA"/>
</dbReference>
<evidence type="ECO:0000259" key="2">
    <source>
        <dbReference type="Pfam" id="PF07707"/>
    </source>
</evidence>
<evidence type="ECO:0000256" key="1">
    <source>
        <dbReference type="SAM" id="MobiDB-lite"/>
    </source>
</evidence>
<evidence type="ECO:0000313" key="4">
    <source>
        <dbReference type="Proteomes" id="UP000075714"/>
    </source>
</evidence>
<dbReference type="OrthoDB" id="546755at2759"/>
<dbReference type="InterPro" id="IPR011705">
    <property type="entry name" value="BACK"/>
</dbReference>
<feature type="compositionally biased region" description="Basic and acidic residues" evidence="1">
    <location>
        <begin position="125"/>
        <end position="134"/>
    </location>
</feature>
<protein>
    <recommendedName>
        <fullName evidence="2">BACK domain-containing protein</fullName>
    </recommendedName>
</protein>
<keyword evidence="4" id="KW-1185">Reference proteome</keyword>
<gene>
    <name evidence="3" type="ORF">GPECTOR_47g363</name>
</gene>
<accession>A0A150G8B3</accession>
<comment type="caution">
    <text evidence="3">The sequence shown here is derived from an EMBL/GenBank/DDBJ whole genome shotgun (WGS) entry which is preliminary data.</text>
</comment>
<dbReference type="Pfam" id="PF07707">
    <property type="entry name" value="BACK"/>
    <property type="match status" value="1"/>
</dbReference>
<feature type="region of interest" description="Disordered" evidence="1">
    <location>
        <begin position="209"/>
        <end position="229"/>
    </location>
</feature>
<evidence type="ECO:0000313" key="3">
    <source>
        <dbReference type="EMBL" id="KXZ46087.1"/>
    </source>
</evidence>
<dbReference type="Proteomes" id="UP000075714">
    <property type="component" value="Unassembled WGS sequence"/>
</dbReference>
<proteinExistence type="predicted"/>
<reference evidence="4" key="1">
    <citation type="journal article" date="2016" name="Nat. Commun.">
        <title>The Gonium pectorale genome demonstrates co-option of cell cycle regulation during the evolution of multicellularity.</title>
        <authorList>
            <person name="Hanschen E.R."/>
            <person name="Marriage T.N."/>
            <person name="Ferris P.J."/>
            <person name="Hamaji T."/>
            <person name="Toyoda A."/>
            <person name="Fujiyama A."/>
            <person name="Neme R."/>
            <person name="Noguchi H."/>
            <person name="Minakuchi Y."/>
            <person name="Suzuki M."/>
            <person name="Kawai-Toyooka H."/>
            <person name="Smith D.R."/>
            <person name="Sparks H."/>
            <person name="Anderson J."/>
            <person name="Bakaric R."/>
            <person name="Luria V."/>
            <person name="Karger A."/>
            <person name="Kirschner M.W."/>
            <person name="Durand P.M."/>
            <person name="Michod R.E."/>
            <person name="Nozaki H."/>
            <person name="Olson B.J."/>
        </authorList>
    </citation>
    <scope>NUCLEOTIDE SEQUENCE [LARGE SCALE GENOMIC DNA]</scope>
    <source>
        <strain evidence="4">NIES-2863</strain>
    </source>
</reference>